<evidence type="ECO:0000259" key="3">
    <source>
        <dbReference type="PROSITE" id="PS51186"/>
    </source>
</evidence>
<keyword evidence="2" id="KW-0012">Acyltransferase</keyword>
<name>A0ABR8N1U9_9BACL</name>
<keyword evidence="1" id="KW-0808">Transferase</keyword>
<dbReference type="InterPro" id="IPR000182">
    <property type="entry name" value="GNAT_dom"/>
</dbReference>
<reference evidence="4 5" key="1">
    <citation type="submission" date="2020-09" db="EMBL/GenBank/DDBJ databases">
        <title>Paenibacillus sp. strain PR3 16S rRNA gene Genome sequencing and assembly.</title>
        <authorList>
            <person name="Kim J."/>
        </authorList>
    </citation>
    <scope>NUCLEOTIDE SEQUENCE [LARGE SCALE GENOMIC DNA]</scope>
    <source>
        <strain evidence="4 5">PR3</strain>
    </source>
</reference>
<evidence type="ECO:0000313" key="5">
    <source>
        <dbReference type="Proteomes" id="UP000609346"/>
    </source>
</evidence>
<evidence type="ECO:0000256" key="2">
    <source>
        <dbReference type="ARBA" id="ARBA00023315"/>
    </source>
</evidence>
<accession>A0ABR8N1U9</accession>
<dbReference type="PROSITE" id="PS51186">
    <property type="entry name" value="GNAT"/>
    <property type="match status" value="1"/>
</dbReference>
<dbReference type="InterPro" id="IPR016181">
    <property type="entry name" value="Acyl_CoA_acyltransferase"/>
</dbReference>
<dbReference type="EMBL" id="JACXZA010000008">
    <property type="protein sequence ID" value="MBD3922149.1"/>
    <property type="molecule type" value="Genomic_DNA"/>
</dbReference>
<dbReference type="InterPro" id="IPR050832">
    <property type="entry name" value="Bact_Acetyltransf"/>
</dbReference>
<dbReference type="SUPFAM" id="SSF55729">
    <property type="entry name" value="Acyl-CoA N-acyltransferases (Nat)"/>
    <property type="match status" value="1"/>
</dbReference>
<dbReference type="PANTHER" id="PTHR43877">
    <property type="entry name" value="AMINOALKYLPHOSPHONATE N-ACETYLTRANSFERASE-RELATED-RELATED"/>
    <property type="match status" value="1"/>
</dbReference>
<organism evidence="4 5">
    <name type="scientific">Paenibacillus terricola</name>
    <dbReference type="NCBI Taxonomy" id="2763503"/>
    <lineage>
        <taxon>Bacteria</taxon>
        <taxon>Bacillati</taxon>
        <taxon>Bacillota</taxon>
        <taxon>Bacilli</taxon>
        <taxon>Bacillales</taxon>
        <taxon>Paenibacillaceae</taxon>
        <taxon>Paenibacillus</taxon>
    </lineage>
</organism>
<gene>
    <name evidence="4" type="ORF">H8B09_25555</name>
</gene>
<comment type="caution">
    <text evidence="4">The sequence shown here is derived from an EMBL/GenBank/DDBJ whole genome shotgun (WGS) entry which is preliminary data.</text>
</comment>
<keyword evidence="5" id="KW-1185">Reference proteome</keyword>
<feature type="domain" description="N-acetyltransferase" evidence="3">
    <location>
        <begin position="8"/>
        <end position="168"/>
    </location>
</feature>
<proteinExistence type="predicted"/>
<dbReference type="CDD" id="cd04301">
    <property type="entry name" value="NAT_SF"/>
    <property type="match status" value="1"/>
</dbReference>
<dbReference type="RefSeq" id="WP_191206457.1">
    <property type="nucleotide sequence ID" value="NZ_JACXZA010000008.1"/>
</dbReference>
<evidence type="ECO:0000256" key="1">
    <source>
        <dbReference type="ARBA" id="ARBA00022679"/>
    </source>
</evidence>
<sequence>MDQLDKSLKIRHATHDEAPIVLELWQMSARWLNAKGIYQWRPEYFRLEQVVEFMDNGSDVYVAEHEGTIVGTYVLTWSDPMIWRELDHNDAGYIHRFAVNRDYKGLGMGTLLIHSAIEEIRRRGKKVVRLDCMAENPRLNQYYREFGFGFVRRLEFDNWAANLYEIVL</sequence>
<protein>
    <submittedName>
        <fullName evidence="4">GNAT family N-acetyltransferase</fullName>
    </submittedName>
</protein>
<dbReference type="Gene3D" id="3.40.630.30">
    <property type="match status" value="1"/>
</dbReference>
<dbReference type="Pfam" id="PF00583">
    <property type="entry name" value="Acetyltransf_1"/>
    <property type="match status" value="1"/>
</dbReference>
<dbReference type="Proteomes" id="UP000609346">
    <property type="component" value="Unassembled WGS sequence"/>
</dbReference>
<evidence type="ECO:0000313" key="4">
    <source>
        <dbReference type="EMBL" id="MBD3922149.1"/>
    </source>
</evidence>